<protein>
    <submittedName>
        <fullName evidence="1">Uncharacterized protein</fullName>
    </submittedName>
</protein>
<dbReference type="RefSeq" id="WP_184991829.1">
    <property type="nucleotide sequence ID" value="NZ_BOMK01000030.1"/>
</dbReference>
<organism evidence="1 2">
    <name type="scientific">Actinoplanes digitatis</name>
    <dbReference type="NCBI Taxonomy" id="1868"/>
    <lineage>
        <taxon>Bacteria</taxon>
        <taxon>Bacillati</taxon>
        <taxon>Actinomycetota</taxon>
        <taxon>Actinomycetes</taxon>
        <taxon>Micromonosporales</taxon>
        <taxon>Micromonosporaceae</taxon>
        <taxon>Actinoplanes</taxon>
    </lineage>
</organism>
<keyword evidence="2" id="KW-1185">Reference proteome</keyword>
<dbReference type="Proteomes" id="UP000578112">
    <property type="component" value="Unassembled WGS sequence"/>
</dbReference>
<comment type="caution">
    <text evidence="1">The sequence shown here is derived from an EMBL/GenBank/DDBJ whole genome shotgun (WGS) entry which is preliminary data.</text>
</comment>
<sequence>MTSYSVLPNGPRTTVIATWSGEYCDQSAKVTTLDDRVDAQRLSAMMTGLSESGWDAAAFLDSHSALEDAISRLVAQLRQPQETISPVPVNLVDGCRHRTEPSHTDLERLLSSEAPEVFQALSRTQRLTIADELAADAAARAEALRMLPYGHDPDAASRVWQICEVGRSTRAGEDGPLPEGAASWITRAWGREQSPARRWGCREQLVRIEQLVAACIASGGRADAEHDPLQAHLVFGDPRGDQAARVFYVQPEQKRRGEWADDPFAPMVVKEHVDGSGMRTLGTAPATDSDGFAKLLGEWTRAVPYLRATDTFVDPASFD</sequence>
<evidence type="ECO:0000313" key="1">
    <source>
        <dbReference type="EMBL" id="MBB4761431.1"/>
    </source>
</evidence>
<reference evidence="1 2" key="1">
    <citation type="submission" date="2020-08" db="EMBL/GenBank/DDBJ databases">
        <title>Sequencing the genomes of 1000 actinobacteria strains.</title>
        <authorList>
            <person name="Klenk H.-P."/>
        </authorList>
    </citation>
    <scope>NUCLEOTIDE SEQUENCE [LARGE SCALE GENOMIC DNA]</scope>
    <source>
        <strain evidence="1 2">DSM 43149</strain>
    </source>
</reference>
<proteinExistence type="predicted"/>
<evidence type="ECO:0000313" key="2">
    <source>
        <dbReference type="Proteomes" id="UP000578112"/>
    </source>
</evidence>
<dbReference type="AlphaFoldDB" id="A0A7W7HV89"/>
<gene>
    <name evidence="1" type="ORF">BJ971_001987</name>
</gene>
<accession>A0A7W7HV89</accession>
<name>A0A7W7HV89_9ACTN</name>
<dbReference type="EMBL" id="JACHNH010000001">
    <property type="protein sequence ID" value="MBB4761431.1"/>
    <property type="molecule type" value="Genomic_DNA"/>
</dbReference>